<proteinExistence type="predicted"/>
<gene>
    <name evidence="1" type="ORF">GWR21_29055</name>
</gene>
<keyword evidence="2" id="KW-1185">Reference proteome</keyword>
<dbReference type="EMBL" id="CP048113">
    <property type="protein sequence ID" value="QHS63488.1"/>
    <property type="molecule type" value="Genomic_DNA"/>
</dbReference>
<dbReference type="Proteomes" id="UP000476411">
    <property type="component" value="Chromosome"/>
</dbReference>
<evidence type="ECO:0000313" key="2">
    <source>
        <dbReference type="Proteomes" id="UP000476411"/>
    </source>
</evidence>
<sequence length="1283" mass="150343">MRLQLDYSAKEKIRSLSSRLNYISKTENDYLSHVNAKIKSENLQYNLSLIIAHIILQLSFTDRSKATFKKIINEYNGLHQTKLCIDDFERIHWIRNVHDELVMPLLVGHYIWQVGYYQEQGKATDIPVGKEHLVGCLQLYSKRCFDGKHPTISRKKLQPLMKKYAHKKVTENFLLERGILHLDTDQETFIYKGNDYLRYLRHEVSATLWLLICEKQTTIKEFKRFVKLANGIDLYHYHVADYLDNDQRRMFAWLAYTYLQSEPDLLKTDFEFEKIWLDAESHMHISIGREIPRIEFNYQSVFHFIQSVEHTKLGLQIFDYQRTRIYYSQLLKILIENPSPGDEPYKAVNKILKDLTRPFLLWILYHEIPEKYPEVIPYLLNDTELIPLAFRLVDRLPVNDELLKISENPDRRREKQLEITNDLFLQSYSLVLDLCVSSGTDLTANATALMRVIMDTAKKVFRYHSNDQYVSHYAYKKRYDELLRLLRLKKYDYVHLQSASQIAPRLVIRLLPGMAGYLLEDYDPVTIRSSENISLDSAYLDVSVEVLRLSNMNFIEGEASGREKADIHSSASGLLLQLRDCLLDYFHLREVEMMNHFSSKIEQKLVRRGLNTFGLEIIDWGYLYLCFARENLLSDYYQAILDSVDFNTEEAEYDDLNSHQADKLRVLVKSLLLAYISISEKRMEYELEHLPVKDSLNQLEGWISELAIKHSVDQLQNERINIFDEKVSLSGNDPHYLSPRSLLFSFINYLPIQSGSELIKNFFADSIDIGSMLNAINIFESKVHKDLVSERIKNVNMDEYINSRFTVTDLKDTLIQAANSDAHRQLAKPLMEKIQAHFKKRDPHNQYTKYLLFNVDLILALEEKDAHKLAAIEIPVKPYSGGKKDHSLRNLKTFFIALHKLYNEKKYDVAIKSLQSLLSNDEHNVRYAYHLFRGQVLKASQDKNDTDLLIAAQHRWDTFLNDLPDDRKNELTKLKQPIAKNQLYYYVAVKDDVKFDQTINLLSKPFLYDQEILMMVYENYNRREMFDTAHSYMRSAVNFLENNGHELTKEIRMLKDSSVSQSVLGKYRNNLGEIRNLPARLIPHVTPEVINDRRMLNEFVLNEIIQASKVLCDKIHGVKTIEHEDRFSDLLLAILKLRFQIWGWSITDQARKGNSATGKNAGETDITIESGGTTFALIEALNLETKNIRTTQSHMIKIFDYAKNLERYYMIIYYIGKQQNIDAIWSKYQQDIKKTKLKFPMDKARGFEDLTSHYEDVNHLRIARTCHDKQVEVFHMLIDLSDS</sequence>
<dbReference type="RefSeq" id="WP_162335204.1">
    <property type="nucleotide sequence ID" value="NZ_CP048113.1"/>
</dbReference>
<organism evidence="1 2">
    <name type="scientific">Chitinophaga agri</name>
    <dbReference type="NCBI Taxonomy" id="2703787"/>
    <lineage>
        <taxon>Bacteria</taxon>
        <taxon>Pseudomonadati</taxon>
        <taxon>Bacteroidota</taxon>
        <taxon>Chitinophagia</taxon>
        <taxon>Chitinophagales</taxon>
        <taxon>Chitinophagaceae</taxon>
        <taxon>Chitinophaga</taxon>
    </lineage>
</organism>
<reference evidence="1 2" key="1">
    <citation type="submission" date="2020-01" db="EMBL/GenBank/DDBJ databases">
        <title>Complete genome sequence of Chitinophaga sp. H33E-04 isolated from quinoa roots.</title>
        <authorList>
            <person name="Weon H.-Y."/>
            <person name="Lee S.A."/>
        </authorList>
    </citation>
    <scope>NUCLEOTIDE SEQUENCE [LARGE SCALE GENOMIC DNA]</scope>
    <source>
        <strain evidence="1 2">H33E-04</strain>
    </source>
</reference>
<name>A0A6B9ZML5_9BACT</name>
<protein>
    <submittedName>
        <fullName evidence="1">Uncharacterized protein</fullName>
    </submittedName>
</protein>
<dbReference type="KEGG" id="chih:GWR21_29055"/>
<evidence type="ECO:0000313" key="1">
    <source>
        <dbReference type="EMBL" id="QHS63488.1"/>
    </source>
</evidence>
<accession>A0A6B9ZML5</accession>